<dbReference type="PANTHER" id="PTHR30026">
    <property type="entry name" value="OUTER MEMBRANE PROTEIN TOLC"/>
    <property type="match status" value="1"/>
</dbReference>
<dbReference type="InParanoid" id="A0LJS1"/>
<keyword evidence="5" id="KW-0812">Transmembrane</keyword>
<evidence type="ECO:0000256" key="7">
    <source>
        <dbReference type="ARBA" id="ARBA00023237"/>
    </source>
</evidence>
<keyword evidence="3" id="KW-0813">Transport</keyword>
<sequence precursor="true">MVRNPSNRNISRKTSLWMSVFALVILVAVPAGGEARAGERLPVPRDLPARVFTIQEAVEYGLAHNPVMQAADEDIKSAEQGVKAAQADFLPRVDGSYSFTQWQDKPIAKITDLPGSPYVQFQTSDTTLNHWQAQITQPLFQGFGIQARYEMAKQEKHIAGHRRSETSLNLVRDVRRAFISVLYAQKVIEVVRQNVTQLRSHYDDAAALYRQGLTARNDTLKADVALADALQREKEAVKQLSILRFQLNRLLGIEESAELELIEWEKTPPADGTRDALPQLNELFLRAEKNRPELASIDAGIREAEEGGRAARSAAFPRVSLFGTYYREGKDFPATENDFSNDHNAAVGVRVDWNFFEGGKTRANISQWRHRREALKKRRTDLVKQVQIEVKEAFEQLEVARANLATARVAVTQAEENQRITHVQYREQMAIETEVLDAQSYLVQARNNFYAALYGYQLAWVNLERAVAESF</sequence>
<dbReference type="KEGG" id="sfu:Sfum_1990"/>
<dbReference type="eggNOG" id="COG1538">
    <property type="taxonomic scope" value="Bacteria"/>
</dbReference>
<evidence type="ECO:0000313" key="10">
    <source>
        <dbReference type="Proteomes" id="UP000001784"/>
    </source>
</evidence>
<dbReference type="Gene3D" id="1.20.1600.10">
    <property type="entry name" value="Outer membrane efflux proteins (OEP)"/>
    <property type="match status" value="1"/>
</dbReference>
<dbReference type="SUPFAM" id="SSF56954">
    <property type="entry name" value="Outer membrane efflux proteins (OEP)"/>
    <property type="match status" value="1"/>
</dbReference>
<reference evidence="9 10" key="1">
    <citation type="submission" date="2006-10" db="EMBL/GenBank/DDBJ databases">
        <title>Complete sequence of Syntrophobacter fumaroxidans MPOB.</title>
        <authorList>
            <consortium name="US DOE Joint Genome Institute"/>
            <person name="Copeland A."/>
            <person name="Lucas S."/>
            <person name="Lapidus A."/>
            <person name="Barry K."/>
            <person name="Detter J.C."/>
            <person name="Glavina del Rio T."/>
            <person name="Hammon N."/>
            <person name="Israni S."/>
            <person name="Pitluck S."/>
            <person name="Goltsman E.G."/>
            <person name="Martinez M."/>
            <person name="Schmutz J."/>
            <person name="Larimer F."/>
            <person name="Land M."/>
            <person name="Hauser L."/>
            <person name="Kyrpides N."/>
            <person name="Kim E."/>
            <person name="Boone D.R."/>
            <person name="Brockman F."/>
            <person name="Culley D."/>
            <person name="Ferry J."/>
            <person name="Gunsalus R."/>
            <person name="McInerney M.J."/>
            <person name="Morrison M."/>
            <person name="Plugge C."/>
            <person name="Rohlin L."/>
            <person name="Scholten J."/>
            <person name="Sieber J."/>
            <person name="Stams A.J.M."/>
            <person name="Worm P."/>
            <person name="Henstra A.M."/>
            <person name="Richardson P."/>
        </authorList>
    </citation>
    <scope>NUCLEOTIDE SEQUENCE [LARGE SCALE GENOMIC DNA]</scope>
    <source>
        <strain evidence="10">DSM 10017 / MPOB</strain>
    </source>
</reference>
<dbReference type="AlphaFoldDB" id="A0LJS1"/>
<dbReference type="PANTHER" id="PTHR30026:SF21">
    <property type="entry name" value="SLR1270 PROTEIN"/>
    <property type="match status" value="1"/>
</dbReference>
<organism evidence="9 10">
    <name type="scientific">Syntrophobacter fumaroxidans (strain DSM 10017 / MPOB)</name>
    <dbReference type="NCBI Taxonomy" id="335543"/>
    <lineage>
        <taxon>Bacteria</taxon>
        <taxon>Pseudomonadati</taxon>
        <taxon>Thermodesulfobacteriota</taxon>
        <taxon>Syntrophobacteria</taxon>
        <taxon>Syntrophobacterales</taxon>
        <taxon>Syntrophobacteraceae</taxon>
        <taxon>Syntrophobacter</taxon>
    </lineage>
</organism>
<evidence type="ECO:0000256" key="8">
    <source>
        <dbReference type="SAM" id="Coils"/>
    </source>
</evidence>
<dbReference type="GO" id="GO:0015288">
    <property type="term" value="F:porin activity"/>
    <property type="evidence" value="ECO:0007669"/>
    <property type="project" value="TreeGrafter"/>
</dbReference>
<evidence type="ECO:0000256" key="2">
    <source>
        <dbReference type="ARBA" id="ARBA00007613"/>
    </source>
</evidence>
<keyword evidence="6" id="KW-0472">Membrane</keyword>
<evidence type="ECO:0000256" key="3">
    <source>
        <dbReference type="ARBA" id="ARBA00022448"/>
    </source>
</evidence>
<evidence type="ECO:0000256" key="1">
    <source>
        <dbReference type="ARBA" id="ARBA00004442"/>
    </source>
</evidence>
<dbReference type="OrthoDB" id="9814032at2"/>
<dbReference type="InterPro" id="IPR003423">
    <property type="entry name" value="OMP_efflux"/>
</dbReference>
<dbReference type="GO" id="GO:0009279">
    <property type="term" value="C:cell outer membrane"/>
    <property type="evidence" value="ECO:0007669"/>
    <property type="project" value="UniProtKB-SubCell"/>
</dbReference>
<dbReference type="InterPro" id="IPR051906">
    <property type="entry name" value="TolC-like"/>
</dbReference>
<gene>
    <name evidence="9" type="ordered locus">Sfum_1990</name>
</gene>
<dbReference type="GO" id="GO:1990281">
    <property type="term" value="C:efflux pump complex"/>
    <property type="evidence" value="ECO:0007669"/>
    <property type="project" value="TreeGrafter"/>
</dbReference>
<dbReference type="Proteomes" id="UP000001784">
    <property type="component" value="Chromosome"/>
</dbReference>
<comment type="subcellular location">
    <subcellularLocation>
        <location evidence="1">Cell outer membrane</location>
    </subcellularLocation>
</comment>
<dbReference type="GO" id="GO:0015562">
    <property type="term" value="F:efflux transmembrane transporter activity"/>
    <property type="evidence" value="ECO:0007669"/>
    <property type="project" value="InterPro"/>
</dbReference>
<comment type="similarity">
    <text evidence="2">Belongs to the outer membrane factor (OMF) (TC 1.B.17) family.</text>
</comment>
<dbReference type="HOGENOM" id="CLU_012817_10_4_7"/>
<evidence type="ECO:0000256" key="6">
    <source>
        <dbReference type="ARBA" id="ARBA00023136"/>
    </source>
</evidence>
<proteinExistence type="inferred from homology"/>
<evidence type="ECO:0000313" key="9">
    <source>
        <dbReference type="EMBL" id="ABK17673.1"/>
    </source>
</evidence>
<keyword evidence="8" id="KW-0175">Coiled coil</keyword>
<keyword evidence="7" id="KW-0998">Cell outer membrane</keyword>
<evidence type="ECO:0000256" key="4">
    <source>
        <dbReference type="ARBA" id="ARBA00022452"/>
    </source>
</evidence>
<feature type="coiled-coil region" evidence="8">
    <location>
        <begin position="383"/>
        <end position="417"/>
    </location>
</feature>
<name>A0LJS1_SYNFM</name>
<evidence type="ECO:0000256" key="5">
    <source>
        <dbReference type="ARBA" id="ARBA00022692"/>
    </source>
</evidence>
<keyword evidence="10" id="KW-1185">Reference proteome</keyword>
<dbReference type="Pfam" id="PF02321">
    <property type="entry name" value="OEP"/>
    <property type="match status" value="2"/>
</dbReference>
<protein>
    <submittedName>
        <fullName evidence="9">Outer membrane efflux protein</fullName>
    </submittedName>
</protein>
<dbReference type="EMBL" id="CP000478">
    <property type="protein sequence ID" value="ABK17673.1"/>
    <property type="molecule type" value="Genomic_DNA"/>
</dbReference>
<accession>A0LJS1</accession>
<keyword evidence="4" id="KW-1134">Transmembrane beta strand</keyword>
<dbReference type="STRING" id="335543.Sfum_1990"/>